<dbReference type="InterPro" id="IPR036388">
    <property type="entry name" value="WH-like_DNA-bd_sf"/>
</dbReference>
<evidence type="ECO:0000259" key="6">
    <source>
        <dbReference type="PROSITE" id="PS50931"/>
    </source>
</evidence>
<dbReference type="InterPro" id="IPR005119">
    <property type="entry name" value="LysR_subst-bd"/>
</dbReference>
<dbReference type="SUPFAM" id="SSF53850">
    <property type="entry name" value="Periplasmic binding protein-like II"/>
    <property type="match status" value="1"/>
</dbReference>
<dbReference type="PANTHER" id="PTHR30537">
    <property type="entry name" value="HTH-TYPE TRANSCRIPTIONAL REGULATOR"/>
    <property type="match status" value="1"/>
</dbReference>
<dbReference type="SUPFAM" id="SSF46785">
    <property type="entry name" value="Winged helix' DNA-binding domain"/>
    <property type="match status" value="1"/>
</dbReference>
<dbReference type="FunFam" id="1.10.10.10:FF:000001">
    <property type="entry name" value="LysR family transcriptional regulator"/>
    <property type="match status" value="1"/>
</dbReference>
<keyword evidence="4 7" id="KW-0238">DNA-binding</keyword>
<dbReference type="GO" id="GO:0003677">
    <property type="term" value="F:DNA binding"/>
    <property type="evidence" value="ECO:0007669"/>
    <property type="project" value="UniProtKB-KW"/>
</dbReference>
<name>A0A1H1NJQ6_9BRAD</name>
<evidence type="ECO:0000256" key="3">
    <source>
        <dbReference type="ARBA" id="ARBA00023015"/>
    </source>
</evidence>
<keyword evidence="3" id="KW-0805">Transcription regulation</keyword>
<comment type="similarity">
    <text evidence="2">Belongs to the LysR transcriptional regulatory family.</text>
</comment>
<protein>
    <submittedName>
        <fullName evidence="7">DNA-binding transcriptional regulator, LysR family</fullName>
    </submittedName>
</protein>
<evidence type="ECO:0000256" key="1">
    <source>
        <dbReference type="ARBA" id="ARBA00003502"/>
    </source>
</evidence>
<dbReference type="InterPro" id="IPR036390">
    <property type="entry name" value="WH_DNA-bd_sf"/>
</dbReference>
<dbReference type="PROSITE" id="PS50931">
    <property type="entry name" value="HTH_LYSR"/>
    <property type="match status" value="1"/>
</dbReference>
<dbReference type="InterPro" id="IPR058163">
    <property type="entry name" value="LysR-type_TF_proteobact-type"/>
</dbReference>
<dbReference type="GO" id="GO:0003700">
    <property type="term" value="F:DNA-binding transcription factor activity"/>
    <property type="evidence" value="ECO:0007669"/>
    <property type="project" value="InterPro"/>
</dbReference>
<dbReference type="PRINTS" id="PR00039">
    <property type="entry name" value="HTHLYSR"/>
</dbReference>
<proteinExistence type="inferred from homology"/>
<sequence length="309" mass="34325">MKTLDRFEFMRLFVRIAETSSLSAAAQSVGISQPTASRQLRQLEALLGVQLVRRSTHDLALTDAGTRFLEDARAMLADWETSIDTLRNEREELTGPIRVAVPVALGQTILATIAARFLVRHPAVTIDWRLIDQPGDLAAGGYDLWIRAGPVRQLGLIVRHLWRIDRTIVAAPGFRAVTDPKTLERLPAVVLFTFVSEEVLLTGPRHRNVTLKIRAAFNTDNIYAAIEAVREGVGYAILPFWAIQDDLNSGRLIELCPEWHPPFLMLSVAYPPSRYRPVRISAFVDYLWTELPKAGAGIVAADADGEQPA</sequence>
<gene>
    <name evidence="7" type="ORF">SAMN05444158_0632</name>
</gene>
<dbReference type="CDD" id="cd08422">
    <property type="entry name" value="PBP2_CrgA_like"/>
    <property type="match status" value="1"/>
</dbReference>
<dbReference type="Pfam" id="PF03466">
    <property type="entry name" value="LysR_substrate"/>
    <property type="match status" value="1"/>
</dbReference>
<dbReference type="RefSeq" id="WP_100382463.1">
    <property type="nucleotide sequence ID" value="NZ_LT629750.1"/>
</dbReference>
<accession>A0A1H1NJQ6</accession>
<keyword evidence="8" id="KW-1185">Reference proteome</keyword>
<dbReference type="PANTHER" id="PTHR30537:SF5">
    <property type="entry name" value="HTH-TYPE TRANSCRIPTIONAL ACTIVATOR TTDR-RELATED"/>
    <property type="match status" value="1"/>
</dbReference>
<dbReference type="InterPro" id="IPR000847">
    <property type="entry name" value="LysR_HTH_N"/>
</dbReference>
<dbReference type="Pfam" id="PF00126">
    <property type="entry name" value="HTH_1"/>
    <property type="match status" value="1"/>
</dbReference>
<dbReference type="EMBL" id="LT629750">
    <property type="protein sequence ID" value="SDR98559.1"/>
    <property type="molecule type" value="Genomic_DNA"/>
</dbReference>
<evidence type="ECO:0000256" key="2">
    <source>
        <dbReference type="ARBA" id="ARBA00009437"/>
    </source>
</evidence>
<comment type="function">
    <text evidence="1">NodD regulates the expression of the nodABCFE genes which encode other nodulation proteins. NodD is also a negative regulator of its own expression. Binds flavonoids as inducers.</text>
</comment>
<evidence type="ECO:0000256" key="5">
    <source>
        <dbReference type="ARBA" id="ARBA00023163"/>
    </source>
</evidence>
<keyword evidence="5" id="KW-0804">Transcription</keyword>
<dbReference type="Gene3D" id="3.40.190.290">
    <property type="match status" value="1"/>
</dbReference>
<feature type="domain" description="HTH lysR-type" evidence="6">
    <location>
        <begin position="10"/>
        <end position="62"/>
    </location>
</feature>
<dbReference type="Proteomes" id="UP000243904">
    <property type="component" value="Chromosome I"/>
</dbReference>
<evidence type="ECO:0000313" key="8">
    <source>
        <dbReference type="Proteomes" id="UP000243904"/>
    </source>
</evidence>
<evidence type="ECO:0000313" key="7">
    <source>
        <dbReference type="EMBL" id="SDR98559.1"/>
    </source>
</evidence>
<dbReference type="Gene3D" id="1.10.10.10">
    <property type="entry name" value="Winged helix-like DNA-binding domain superfamily/Winged helix DNA-binding domain"/>
    <property type="match status" value="1"/>
</dbReference>
<organism evidence="7 8">
    <name type="scientific">Bradyrhizobium canariense</name>
    <dbReference type="NCBI Taxonomy" id="255045"/>
    <lineage>
        <taxon>Bacteria</taxon>
        <taxon>Pseudomonadati</taxon>
        <taxon>Pseudomonadota</taxon>
        <taxon>Alphaproteobacteria</taxon>
        <taxon>Hyphomicrobiales</taxon>
        <taxon>Nitrobacteraceae</taxon>
        <taxon>Bradyrhizobium</taxon>
    </lineage>
</organism>
<dbReference type="AlphaFoldDB" id="A0A1H1NJQ6"/>
<evidence type="ECO:0000256" key="4">
    <source>
        <dbReference type="ARBA" id="ARBA00023125"/>
    </source>
</evidence>
<reference evidence="8" key="1">
    <citation type="submission" date="2016-10" db="EMBL/GenBank/DDBJ databases">
        <authorList>
            <person name="Varghese N."/>
            <person name="Submissions S."/>
        </authorList>
    </citation>
    <scope>NUCLEOTIDE SEQUENCE [LARGE SCALE GENOMIC DNA]</scope>
    <source>
        <strain evidence="8">GAS369</strain>
    </source>
</reference>